<dbReference type="SUPFAM" id="SSF111069">
    <property type="entry name" value="Hypothetical protein yfbM"/>
    <property type="match status" value="1"/>
</dbReference>
<name>A0A7W9PBY8_9NOCA</name>
<dbReference type="Proteomes" id="UP000540412">
    <property type="component" value="Unassembled WGS sequence"/>
</dbReference>
<gene>
    <name evidence="1" type="ORF">BJY24_002198</name>
</gene>
<keyword evidence="2" id="KW-1185">Reference proteome</keyword>
<dbReference type="InterPro" id="IPR035944">
    <property type="entry name" value="YfbM-like_sf"/>
</dbReference>
<dbReference type="RefSeq" id="WP_157185340.1">
    <property type="nucleotide sequence ID" value="NZ_JACHIT010000001.1"/>
</dbReference>
<protein>
    <recommendedName>
        <fullName evidence="3">DUF1877 family protein</fullName>
    </recommendedName>
</protein>
<reference evidence="1 2" key="1">
    <citation type="submission" date="2020-08" db="EMBL/GenBank/DDBJ databases">
        <title>Sequencing the genomes of 1000 actinobacteria strains.</title>
        <authorList>
            <person name="Klenk H.-P."/>
        </authorList>
    </citation>
    <scope>NUCLEOTIDE SEQUENCE [LARGE SCALE GENOMIC DNA]</scope>
    <source>
        <strain evidence="1 2">DSM 43582</strain>
    </source>
</reference>
<evidence type="ECO:0000313" key="2">
    <source>
        <dbReference type="Proteomes" id="UP000540412"/>
    </source>
</evidence>
<dbReference type="AlphaFoldDB" id="A0A7W9PBY8"/>
<evidence type="ECO:0000313" key="1">
    <source>
        <dbReference type="EMBL" id="MBB5913331.1"/>
    </source>
</evidence>
<dbReference type="EMBL" id="JACHIT010000001">
    <property type="protein sequence ID" value="MBB5913331.1"/>
    <property type="molecule type" value="Genomic_DNA"/>
</dbReference>
<comment type="caution">
    <text evidence="1">The sequence shown here is derived from an EMBL/GenBank/DDBJ whole genome shotgun (WGS) entry which is preliminary data.</text>
</comment>
<sequence length="151" mass="17096">MVMEFHRVTQAELDRIGANPENVHEFLWGLDREGEPDGDLDKAWDGLRYLFESAKLDVDLFLDGRSVPSDSTLSAWDADLVRRTAELLRGTPFDQLAHHFDPEVMAAENVYPTIWHEGDDALDYLRQNYDQLVRFFDFAAAGGSGAIMSFG</sequence>
<dbReference type="Gene3D" id="3.40.1760.10">
    <property type="entry name" value="YfbM-like super family"/>
    <property type="match status" value="1"/>
</dbReference>
<organism evidence="1 2">
    <name type="scientific">Nocardia transvalensis</name>
    <dbReference type="NCBI Taxonomy" id="37333"/>
    <lineage>
        <taxon>Bacteria</taxon>
        <taxon>Bacillati</taxon>
        <taxon>Actinomycetota</taxon>
        <taxon>Actinomycetes</taxon>
        <taxon>Mycobacteriales</taxon>
        <taxon>Nocardiaceae</taxon>
        <taxon>Nocardia</taxon>
    </lineage>
</organism>
<dbReference type="Pfam" id="PF08974">
    <property type="entry name" value="DUF1877"/>
    <property type="match status" value="1"/>
</dbReference>
<proteinExistence type="predicted"/>
<accession>A0A7W9PBY8</accession>
<evidence type="ECO:0008006" key="3">
    <source>
        <dbReference type="Google" id="ProtNLM"/>
    </source>
</evidence>
<dbReference type="InterPro" id="IPR015068">
    <property type="entry name" value="DUF1877"/>
</dbReference>